<proteinExistence type="predicted"/>
<name>A0A9N9XMU6_PHYSR</name>
<feature type="region of interest" description="Disordered" evidence="4">
    <location>
        <begin position="444"/>
        <end position="463"/>
    </location>
</feature>
<keyword evidence="7" id="KW-1185">Reference proteome</keyword>
<protein>
    <recommendedName>
        <fullName evidence="5">Protein kinase domain-containing protein</fullName>
    </recommendedName>
</protein>
<dbReference type="PROSITE" id="PS00108">
    <property type="entry name" value="PROTEIN_KINASE_ST"/>
    <property type="match status" value="1"/>
</dbReference>
<dbReference type="GO" id="GO:0005737">
    <property type="term" value="C:cytoplasm"/>
    <property type="evidence" value="ECO:0007669"/>
    <property type="project" value="TreeGrafter"/>
</dbReference>
<dbReference type="InterPro" id="IPR017441">
    <property type="entry name" value="Protein_kinase_ATP_BS"/>
</dbReference>
<dbReference type="FunFam" id="1.10.510.10:FF:000571">
    <property type="entry name" value="Maternal embryonic leucine zipper kinase"/>
    <property type="match status" value="1"/>
</dbReference>
<feature type="compositionally biased region" description="Basic and acidic residues" evidence="4">
    <location>
        <begin position="521"/>
        <end position="543"/>
    </location>
</feature>
<accession>A0A9N9XMU6</accession>
<dbReference type="SUPFAM" id="SSF56112">
    <property type="entry name" value="Protein kinase-like (PK-like)"/>
    <property type="match status" value="1"/>
</dbReference>
<dbReference type="SMART" id="SM00220">
    <property type="entry name" value="S_TKc"/>
    <property type="match status" value="1"/>
</dbReference>
<sequence length="663" mass="74605">MTQEGRRKKVFSIGNYLFSGVTLGKGNFARVEEAVHTILNVRVAIKIMDINDVKEEYVIKNLYREAKIMAKLNHPCIVNLFQTMQRANNVYYLVTEIASGGDLCTFVKNQAKGRLEEKLSRVYARQFVSALSHMHSMGVVHRDLKMDNVMLNKEQTQIKIVDFGLSNIWTSDAPLKTHCGSPEYAAPELFITGKQYGSEVDLWSLGIILYGMMLGKLPFVTSCCQQLQSQEKRKQLVSKINKGLSSEHRKALSAFSPDFRGLMCRLLMADPLKRINMKELMVHPWITDKGKRMIRTNPLRTLDSYEMNMLIGKLSSIVQMEPKQINQTIMQEPFGKVAGIYNILKRKFQLNQLKGDGSSKTMPSLTIFELANLSCKAQEKDKTRKLIKFQPNQTQKVSKDYSGNNISIKQDEQSMKSIKINPNPSKAKTKFQLTKLRPATMQERPINKNASDEPGRPVTVNTVGEKKPTDYRIIKSPNLRRKVYSATVNKKINSPLASTRKPDSRGGDNADKESTVTIEKIVSKETKIPAPPKPDKSKIDPKVLGKKPLVQKQQAKPPTAKFEPSPKRNALSAPLHKMIAKSLKTAVVMTKGSTAVKVPAKKKDTKEKEADLSRPSMAFGDFVRTKSSAQAKMAIYDPIARSIADYVANNISDKVNRCPWLKK</sequence>
<evidence type="ECO:0000313" key="6">
    <source>
        <dbReference type="EMBL" id="CAG9858025.1"/>
    </source>
</evidence>
<dbReference type="PROSITE" id="PS50011">
    <property type="entry name" value="PROTEIN_KINASE_DOM"/>
    <property type="match status" value="1"/>
</dbReference>
<evidence type="ECO:0000256" key="1">
    <source>
        <dbReference type="ARBA" id="ARBA00022741"/>
    </source>
</evidence>
<keyword evidence="2 3" id="KW-0067">ATP-binding</keyword>
<dbReference type="EMBL" id="OU900108">
    <property type="protein sequence ID" value="CAG9858025.1"/>
    <property type="molecule type" value="Genomic_DNA"/>
</dbReference>
<dbReference type="GO" id="GO:0004674">
    <property type="term" value="F:protein serine/threonine kinase activity"/>
    <property type="evidence" value="ECO:0007669"/>
    <property type="project" value="TreeGrafter"/>
</dbReference>
<evidence type="ECO:0000259" key="5">
    <source>
        <dbReference type="PROSITE" id="PS50011"/>
    </source>
</evidence>
<feature type="region of interest" description="Disordered" evidence="4">
    <location>
        <begin position="493"/>
        <end position="571"/>
    </location>
</feature>
<evidence type="ECO:0000256" key="3">
    <source>
        <dbReference type="PROSITE-ProRule" id="PRU10141"/>
    </source>
</evidence>
<feature type="region of interest" description="Disordered" evidence="4">
    <location>
        <begin position="593"/>
        <end position="612"/>
    </location>
</feature>
<organism evidence="6 7">
    <name type="scientific">Phyllotreta striolata</name>
    <name type="common">Striped flea beetle</name>
    <name type="synonym">Crioceris striolata</name>
    <dbReference type="NCBI Taxonomy" id="444603"/>
    <lineage>
        <taxon>Eukaryota</taxon>
        <taxon>Metazoa</taxon>
        <taxon>Ecdysozoa</taxon>
        <taxon>Arthropoda</taxon>
        <taxon>Hexapoda</taxon>
        <taxon>Insecta</taxon>
        <taxon>Pterygota</taxon>
        <taxon>Neoptera</taxon>
        <taxon>Endopterygota</taxon>
        <taxon>Coleoptera</taxon>
        <taxon>Polyphaga</taxon>
        <taxon>Cucujiformia</taxon>
        <taxon>Chrysomeloidea</taxon>
        <taxon>Chrysomelidae</taxon>
        <taxon>Galerucinae</taxon>
        <taxon>Alticini</taxon>
        <taxon>Phyllotreta</taxon>
    </lineage>
</organism>
<dbReference type="OrthoDB" id="193931at2759"/>
<gene>
    <name evidence="6" type="ORF">PHYEVI_LOCUS4418</name>
</gene>
<dbReference type="Proteomes" id="UP001153712">
    <property type="component" value="Chromosome 15"/>
</dbReference>
<feature type="binding site" evidence="3">
    <location>
        <position position="46"/>
    </location>
    <ligand>
        <name>ATP</name>
        <dbReference type="ChEBI" id="CHEBI:30616"/>
    </ligand>
</feature>
<dbReference type="GO" id="GO:0005524">
    <property type="term" value="F:ATP binding"/>
    <property type="evidence" value="ECO:0007669"/>
    <property type="project" value="UniProtKB-UniRule"/>
</dbReference>
<evidence type="ECO:0000313" key="7">
    <source>
        <dbReference type="Proteomes" id="UP001153712"/>
    </source>
</evidence>
<keyword evidence="1 3" id="KW-0547">Nucleotide-binding</keyword>
<feature type="compositionally biased region" description="Basic and acidic residues" evidence="4">
    <location>
        <begin position="601"/>
        <end position="612"/>
    </location>
</feature>
<evidence type="ECO:0000256" key="2">
    <source>
        <dbReference type="ARBA" id="ARBA00022840"/>
    </source>
</evidence>
<dbReference type="InterPro" id="IPR008271">
    <property type="entry name" value="Ser/Thr_kinase_AS"/>
</dbReference>
<reference evidence="6" key="1">
    <citation type="submission" date="2022-01" db="EMBL/GenBank/DDBJ databases">
        <authorList>
            <person name="King R."/>
        </authorList>
    </citation>
    <scope>NUCLEOTIDE SEQUENCE</scope>
</reference>
<dbReference type="PROSITE" id="PS00107">
    <property type="entry name" value="PROTEIN_KINASE_ATP"/>
    <property type="match status" value="1"/>
</dbReference>
<feature type="domain" description="Protein kinase" evidence="5">
    <location>
        <begin position="17"/>
        <end position="286"/>
    </location>
</feature>
<dbReference type="PANTHER" id="PTHR24346:SF79">
    <property type="entry name" value="PROTEIN KINASE DOMAIN-CONTAINING PROTEIN"/>
    <property type="match status" value="1"/>
</dbReference>
<dbReference type="AlphaFoldDB" id="A0A9N9XMU6"/>
<dbReference type="InterPro" id="IPR000719">
    <property type="entry name" value="Prot_kinase_dom"/>
</dbReference>
<dbReference type="PANTHER" id="PTHR24346">
    <property type="entry name" value="MAP/MICROTUBULE AFFINITY-REGULATING KINASE"/>
    <property type="match status" value="1"/>
</dbReference>
<dbReference type="Gene3D" id="1.10.510.10">
    <property type="entry name" value="Transferase(Phosphotransferase) domain 1"/>
    <property type="match status" value="1"/>
</dbReference>
<dbReference type="InterPro" id="IPR011009">
    <property type="entry name" value="Kinase-like_dom_sf"/>
</dbReference>
<feature type="compositionally biased region" description="Basic and acidic residues" evidence="4">
    <location>
        <begin position="500"/>
        <end position="514"/>
    </location>
</feature>
<dbReference type="Pfam" id="PF00069">
    <property type="entry name" value="Pkinase"/>
    <property type="match status" value="1"/>
</dbReference>
<dbReference type="GO" id="GO:0035556">
    <property type="term" value="P:intracellular signal transduction"/>
    <property type="evidence" value="ECO:0007669"/>
    <property type="project" value="TreeGrafter"/>
</dbReference>
<evidence type="ECO:0000256" key="4">
    <source>
        <dbReference type="SAM" id="MobiDB-lite"/>
    </source>
</evidence>